<name>Q0W8A1_METAR</name>
<sequence length="228" mass="25546">MAIKKGDFIRLSFTGKLEDGSVFDTTDEALAKQQGIYDEEKKYEPMTIIVGSGFLVEGLEEDLIGKEAGDRAVVTVPPEKGYGERSLDAIEIVSTKKFEGKVEPGQMIEYNGKLGFVESVSGGRVKVDYNAPLAGKKLTYEYKIEEVIEDREEKIKALLKGYVSEDAEFKLKEDTIKIEVPKELTMDESWIVGKALIARFLVGSAGMKKVIFRETFTEDDFKDDDQEE</sequence>
<accession>Q0W8A1</accession>
<keyword evidence="4 5" id="KW-0413">Isomerase</keyword>
<evidence type="ECO:0000256" key="4">
    <source>
        <dbReference type="ARBA" id="ARBA00023235"/>
    </source>
</evidence>
<dbReference type="GO" id="GO:0003755">
    <property type="term" value="F:peptidyl-prolyl cis-trans isomerase activity"/>
    <property type="evidence" value="ECO:0007669"/>
    <property type="project" value="UniProtKB-UniRule"/>
</dbReference>
<dbReference type="InterPro" id="IPR001179">
    <property type="entry name" value="PPIase_FKBP_dom"/>
</dbReference>
<keyword evidence="9" id="KW-1185">Reference proteome</keyword>
<reference evidence="8 9" key="1">
    <citation type="journal article" date="2006" name="Science">
        <title>Genome of rice cluster I archaea -- the key methane producers in the rice rhizosphere.</title>
        <authorList>
            <person name="Erkel C."/>
            <person name="Kube M."/>
            <person name="Reinhardt R."/>
            <person name="Liesack W."/>
        </authorList>
    </citation>
    <scope>NUCLEOTIDE SEQUENCE [LARGE SCALE GENOMIC DNA]</scope>
    <source>
        <strain evidence="9">DSM 22066 / NBRC 105507 / MRE50</strain>
    </source>
</reference>
<dbReference type="Gene3D" id="2.40.10.330">
    <property type="match status" value="1"/>
</dbReference>
<dbReference type="AlphaFoldDB" id="Q0W8A1"/>
<protein>
    <recommendedName>
        <fullName evidence="6">Peptidyl-prolyl cis-trans isomerase</fullName>
        <ecNumber evidence="6">5.2.1.8</ecNumber>
    </recommendedName>
</protein>
<organism evidence="8 9">
    <name type="scientific">Methanocella arvoryzae (strain DSM 22066 / NBRC 105507 / MRE50)</name>
    <dbReference type="NCBI Taxonomy" id="351160"/>
    <lineage>
        <taxon>Archaea</taxon>
        <taxon>Methanobacteriati</taxon>
        <taxon>Methanobacteriota</taxon>
        <taxon>Stenosarchaea group</taxon>
        <taxon>Methanomicrobia</taxon>
        <taxon>Methanocellales</taxon>
        <taxon>Methanocellaceae</taxon>
        <taxon>Methanocella</taxon>
    </lineage>
</organism>
<proteinExistence type="inferred from homology"/>
<keyword evidence="3 5" id="KW-0697">Rotamase</keyword>
<gene>
    <name evidence="8" type="primary">ppi-2</name>
    <name evidence="8" type="ORF">LRC434</name>
</gene>
<dbReference type="OrthoDB" id="8615at2157"/>
<dbReference type="Gene3D" id="3.30.70.2210">
    <property type="match status" value="1"/>
</dbReference>
<dbReference type="PANTHER" id="PTHR47861:SF2">
    <property type="entry name" value="LONG-TYPE PEPTIDYL-PROLYL CIS-TRANS ISOMERASE"/>
    <property type="match status" value="1"/>
</dbReference>
<evidence type="ECO:0000256" key="2">
    <source>
        <dbReference type="ARBA" id="ARBA00006577"/>
    </source>
</evidence>
<dbReference type="Proteomes" id="UP000000663">
    <property type="component" value="Chromosome"/>
</dbReference>
<evidence type="ECO:0000256" key="5">
    <source>
        <dbReference type="PROSITE-ProRule" id="PRU00277"/>
    </source>
</evidence>
<dbReference type="EC" id="5.2.1.8" evidence="6"/>
<evidence type="ECO:0000256" key="3">
    <source>
        <dbReference type="ARBA" id="ARBA00023110"/>
    </source>
</evidence>
<dbReference type="STRING" id="351160.LRC434"/>
<dbReference type="RefSeq" id="WP_012037100.1">
    <property type="nucleotide sequence ID" value="NC_009464.1"/>
</dbReference>
<dbReference type="Gene3D" id="3.10.50.40">
    <property type="match status" value="1"/>
</dbReference>
<evidence type="ECO:0000256" key="1">
    <source>
        <dbReference type="ARBA" id="ARBA00000971"/>
    </source>
</evidence>
<dbReference type="InterPro" id="IPR046357">
    <property type="entry name" value="PPIase_dom_sf"/>
</dbReference>
<dbReference type="EMBL" id="AM114193">
    <property type="protein sequence ID" value="CAJ35392.1"/>
    <property type="molecule type" value="Genomic_DNA"/>
</dbReference>
<dbReference type="SUPFAM" id="SSF54534">
    <property type="entry name" value="FKBP-like"/>
    <property type="match status" value="1"/>
</dbReference>
<evidence type="ECO:0000256" key="6">
    <source>
        <dbReference type="RuleBase" id="RU003915"/>
    </source>
</evidence>
<dbReference type="InterPro" id="IPR048261">
    <property type="entry name" value="SlpA/SlyD-like_ins_sf"/>
</dbReference>
<evidence type="ECO:0000313" key="8">
    <source>
        <dbReference type="EMBL" id="CAJ35392.1"/>
    </source>
</evidence>
<dbReference type="GeneID" id="5144961"/>
<dbReference type="PROSITE" id="PS50059">
    <property type="entry name" value="FKBP_PPIASE"/>
    <property type="match status" value="1"/>
</dbReference>
<comment type="catalytic activity">
    <reaction evidence="1 5 6">
        <text>[protein]-peptidylproline (omega=180) = [protein]-peptidylproline (omega=0)</text>
        <dbReference type="Rhea" id="RHEA:16237"/>
        <dbReference type="Rhea" id="RHEA-COMP:10747"/>
        <dbReference type="Rhea" id="RHEA-COMP:10748"/>
        <dbReference type="ChEBI" id="CHEBI:83833"/>
        <dbReference type="ChEBI" id="CHEBI:83834"/>
        <dbReference type="EC" id="5.2.1.8"/>
    </reaction>
</comment>
<dbReference type="KEGG" id="rci:LRC434"/>
<comment type="similarity">
    <text evidence="2 6">Belongs to the FKBP-type PPIase family.</text>
</comment>
<dbReference type="eggNOG" id="arCOG00980">
    <property type="taxonomic scope" value="Archaea"/>
</dbReference>
<evidence type="ECO:0000259" key="7">
    <source>
        <dbReference type="PROSITE" id="PS50059"/>
    </source>
</evidence>
<dbReference type="Pfam" id="PF00254">
    <property type="entry name" value="FKBP_C"/>
    <property type="match status" value="1"/>
</dbReference>
<feature type="domain" description="PPIase FKBP-type" evidence="7">
    <location>
        <begin position="6"/>
        <end position="118"/>
    </location>
</feature>
<dbReference type="PANTHER" id="PTHR47861">
    <property type="entry name" value="FKBP-TYPE PEPTIDYL-PROLYL CIS-TRANS ISOMERASE SLYD"/>
    <property type="match status" value="1"/>
</dbReference>
<evidence type="ECO:0000313" key="9">
    <source>
        <dbReference type="Proteomes" id="UP000000663"/>
    </source>
</evidence>